<sequence>MSDDSGVLFVGSRPRKIKGLEVQLTPDSTFQRTHREISEVSSGRPSGEPSSSSLSATPGPSLPPLRRYPGDGLDLRRPATTQPSEDVIDLTDEPDTPYQNSSLQESRTTNEASRPRPPRFPRDILTEVVDLEEEVDDNDQQQPPSSPEVEFIGATVRRPQLPPPPQPPPPPPPRSNEGFYMPSLWQQMLQFRSPRPPGRVGDHGRPDLSFRGFRRHPPISDVESFWIGDGPAGAIDLTINLDVDGPLGLDYQLTGLTRQRTPANAYKPPSPPPEGFTRNVAEDDVVVCPNCDMELGTGDETKQQIWVVKQCGHVYCGDCASNRSLSKAKKNASKAKPFSKCQVFGCGKPVSSPKSMFQIYL</sequence>
<feature type="compositionally biased region" description="Pro residues" evidence="4">
    <location>
        <begin position="160"/>
        <end position="174"/>
    </location>
</feature>
<protein>
    <recommendedName>
        <fullName evidence="7">RING-type domain-containing protein</fullName>
    </recommendedName>
</protein>
<evidence type="ECO:0000256" key="1">
    <source>
        <dbReference type="ARBA" id="ARBA00022723"/>
    </source>
</evidence>
<evidence type="ECO:0000313" key="6">
    <source>
        <dbReference type="Proteomes" id="UP000184063"/>
    </source>
</evidence>
<dbReference type="VEuPathDB" id="FungiDB:ASPFODRAFT_209108"/>
<accession>A0A1M3TCZ3</accession>
<evidence type="ECO:0000256" key="2">
    <source>
        <dbReference type="ARBA" id="ARBA00022771"/>
    </source>
</evidence>
<organism evidence="5 6">
    <name type="scientific">Aspergillus luchuensis (strain CBS 106.47)</name>
    <dbReference type="NCBI Taxonomy" id="1137211"/>
    <lineage>
        <taxon>Eukaryota</taxon>
        <taxon>Fungi</taxon>
        <taxon>Dikarya</taxon>
        <taxon>Ascomycota</taxon>
        <taxon>Pezizomycotina</taxon>
        <taxon>Eurotiomycetes</taxon>
        <taxon>Eurotiomycetidae</taxon>
        <taxon>Eurotiales</taxon>
        <taxon>Aspergillaceae</taxon>
        <taxon>Aspergillus</taxon>
        <taxon>Aspergillus subgen. Circumdati</taxon>
    </lineage>
</organism>
<dbReference type="AlphaFoldDB" id="A0A1M3TCZ3"/>
<name>A0A1M3TCZ3_ASPLC</name>
<reference evidence="6" key="1">
    <citation type="journal article" date="2017" name="Genome Biol.">
        <title>Comparative genomics reveals high biological diversity and specific adaptations in the industrially and medically important fungal genus Aspergillus.</title>
        <authorList>
            <person name="de Vries R.P."/>
            <person name="Riley R."/>
            <person name="Wiebenga A."/>
            <person name="Aguilar-Osorio G."/>
            <person name="Amillis S."/>
            <person name="Uchima C.A."/>
            <person name="Anderluh G."/>
            <person name="Asadollahi M."/>
            <person name="Askin M."/>
            <person name="Barry K."/>
            <person name="Battaglia E."/>
            <person name="Bayram O."/>
            <person name="Benocci T."/>
            <person name="Braus-Stromeyer S.A."/>
            <person name="Caldana C."/>
            <person name="Canovas D."/>
            <person name="Cerqueira G.C."/>
            <person name="Chen F."/>
            <person name="Chen W."/>
            <person name="Choi C."/>
            <person name="Clum A."/>
            <person name="Dos Santos R.A."/>
            <person name="Damasio A.R."/>
            <person name="Diallinas G."/>
            <person name="Emri T."/>
            <person name="Fekete E."/>
            <person name="Flipphi M."/>
            <person name="Freyberg S."/>
            <person name="Gallo A."/>
            <person name="Gournas C."/>
            <person name="Habgood R."/>
            <person name="Hainaut M."/>
            <person name="Harispe M.L."/>
            <person name="Henrissat B."/>
            <person name="Hilden K.S."/>
            <person name="Hope R."/>
            <person name="Hossain A."/>
            <person name="Karabika E."/>
            <person name="Karaffa L."/>
            <person name="Karanyi Z."/>
            <person name="Krasevec N."/>
            <person name="Kuo A."/>
            <person name="Kusch H."/>
            <person name="LaButti K."/>
            <person name="Lagendijk E.L."/>
            <person name="Lapidus A."/>
            <person name="Levasseur A."/>
            <person name="Lindquist E."/>
            <person name="Lipzen A."/>
            <person name="Logrieco A.F."/>
            <person name="MacCabe A."/>
            <person name="Maekelae M.R."/>
            <person name="Malavazi I."/>
            <person name="Melin P."/>
            <person name="Meyer V."/>
            <person name="Mielnichuk N."/>
            <person name="Miskei M."/>
            <person name="Molnar A.P."/>
            <person name="Mule G."/>
            <person name="Ngan C.Y."/>
            <person name="Orejas M."/>
            <person name="Orosz E."/>
            <person name="Ouedraogo J.P."/>
            <person name="Overkamp K.M."/>
            <person name="Park H.-S."/>
            <person name="Perrone G."/>
            <person name="Piumi F."/>
            <person name="Punt P.J."/>
            <person name="Ram A.F."/>
            <person name="Ramon A."/>
            <person name="Rauscher S."/>
            <person name="Record E."/>
            <person name="Riano-Pachon D.M."/>
            <person name="Robert V."/>
            <person name="Roehrig J."/>
            <person name="Ruller R."/>
            <person name="Salamov A."/>
            <person name="Salih N.S."/>
            <person name="Samson R.A."/>
            <person name="Sandor E."/>
            <person name="Sanguinetti M."/>
            <person name="Schuetze T."/>
            <person name="Sepcic K."/>
            <person name="Shelest E."/>
            <person name="Sherlock G."/>
            <person name="Sophianopoulou V."/>
            <person name="Squina F.M."/>
            <person name="Sun H."/>
            <person name="Susca A."/>
            <person name="Todd R.B."/>
            <person name="Tsang A."/>
            <person name="Unkles S.E."/>
            <person name="van de Wiele N."/>
            <person name="van Rossen-Uffink D."/>
            <person name="Oliveira J.V."/>
            <person name="Vesth T.C."/>
            <person name="Visser J."/>
            <person name="Yu J.-H."/>
            <person name="Zhou M."/>
            <person name="Andersen M.R."/>
            <person name="Archer D.B."/>
            <person name="Baker S.E."/>
            <person name="Benoit I."/>
            <person name="Brakhage A.A."/>
            <person name="Braus G.H."/>
            <person name="Fischer R."/>
            <person name="Frisvad J.C."/>
            <person name="Goldman G.H."/>
            <person name="Houbraken J."/>
            <person name="Oakley B."/>
            <person name="Pocsi I."/>
            <person name="Scazzocchio C."/>
            <person name="Seiboth B."/>
            <person name="vanKuyk P.A."/>
            <person name="Wortman J."/>
            <person name="Dyer P.S."/>
            <person name="Grigoriev I.V."/>
        </authorList>
    </citation>
    <scope>NUCLEOTIDE SEQUENCE [LARGE SCALE GENOMIC DNA]</scope>
    <source>
        <strain evidence="6">CBS 106.47</strain>
    </source>
</reference>
<evidence type="ECO:0000256" key="3">
    <source>
        <dbReference type="ARBA" id="ARBA00022833"/>
    </source>
</evidence>
<dbReference type="EMBL" id="KV878244">
    <property type="protein sequence ID" value="OJZ84621.1"/>
    <property type="molecule type" value="Genomic_DNA"/>
</dbReference>
<feature type="region of interest" description="Disordered" evidence="4">
    <location>
        <begin position="157"/>
        <end position="179"/>
    </location>
</feature>
<gene>
    <name evidence="5" type="ORF">ASPFODRAFT_209108</name>
</gene>
<feature type="compositionally biased region" description="Polar residues" evidence="4">
    <location>
        <begin position="97"/>
        <end position="112"/>
    </location>
</feature>
<dbReference type="PANTHER" id="PTHR28042:SF1">
    <property type="entry name" value="E3 UBIQUITIN-PROTEIN LIGASE COMPLEX SLX5-SLX8 SUBUNIT SLX5"/>
    <property type="match status" value="1"/>
</dbReference>
<feature type="compositionally biased region" description="Acidic residues" evidence="4">
    <location>
        <begin position="86"/>
        <end position="95"/>
    </location>
</feature>
<evidence type="ECO:0000313" key="5">
    <source>
        <dbReference type="EMBL" id="OJZ84621.1"/>
    </source>
</evidence>
<evidence type="ECO:0000256" key="4">
    <source>
        <dbReference type="SAM" id="MobiDB-lite"/>
    </source>
</evidence>
<feature type="region of interest" description="Disordered" evidence="4">
    <location>
        <begin position="20"/>
        <end position="122"/>
    </location>
</feature>
<dbReference type="PROSITE" id="PS00518">
    <property type="entry name" value="ZF_RING_1"/>
    <property type="match status" value="1"/>
</dbReference>
<dbReference type="InterPro" id="IPR017907">
    <property type="entry name" value="Znf_RING_CS"/>
</dbReference>
<dbReference type="GO" id="GO:0008270">
    <property type="term" value="F:zinc ion binding"/>
    <property type="evidence" value="ECO:0007669"/>
    <property type="project" value="UniProtKB-KW"/>
</dbReference>
<evidence type="ECO:0008006" key="7">
    <source>
        <dbReference type="Google" id="ProtNLM"/>
    </source>
</evidence>
<dbReference type="InterPro" id="IPR038886">
    <property type="entry name" value="E3_SLX5/Rfp1"/>
</dbReference>
<keyword evidence="2" id="KW-0863">Zinc-finger</keyword>
<dbReference type="OrthoDB" id="2398441at2759"/>
<feature type="region of interest" description="Disordered" evidence="4">
    <location>
        <begin position="195"/>
        <end position="214"/>
    </location>
</feature>
<keyword evidence="3" id="KW-0862">Zinc</keyword>
<proteinExistence type="predicted"/>
<keyword evidence="1" id="KW-0479">Metal-binding</keyword>
<dbReference type="Proteomes" id="UP000184063">
    <property type="component" value="Unassembled WGS sequence"/>
</dbReference>
<dbReference type="GO" id="GO:0033768">
    <property type="term" value="C:SUMO-targeted ubiquitin ligase complex"/>
    <property type="evidence" value="ECO:0007669"/>
    <property type="project" value="TreeGrafter"/>
</dbReference>
<dbReference type="GO" id="GO:0004842">
    <property type="term" value="F:ubiquitin-protein transferase activity"/>
    <property type="evidence" value="ECO:0007669"/>
    <property type="project" value="TreeGrafter"/>
</dbReference>
<dbReference type="PANTHER" id="PTHR28042">
    <property type="entry name" value="E3 UBIQUITIN-PROTEIN LIGASE COMPLEX SLX5-SLX8 SUBUNIT SLX5"/>
    <property type="match status" value="1"/>
</dbReference>
<feature type="compositionally biased region" description="Low complexity" evidence="4">
    <location>
        <begin position="41"/>
        <end position="59"/>
    </location>
</feature>